<dbReference type="Pfam" id="PF00392">
    <property type="entry name" value="GntR"/>
    <property type="match status" value="1"/>
</dbReference>
<dbReference type="Gene3D" id="1.20.120.530">
    <property type="entry name" value="GntR ligand-binding domain-like"/>
    <property type="match status" value="1"/>
</dbReference>
<keyword evidence="1" id="KW-0805">Transcription regulation</keyword>
<dbReference type="PANTHER" id="PTHR43537">
    <property type="entry name" value="TRANSCRIPTIONAL REGULATOR, GNTR FAMILY"/>
    <property type="match status" value="1"/>
</dbReference>
<feature type="domain" description="HTH gntR-type" evidence="4">
    <location>
        <begin position="23"/>
        <end position="91"/>
    </location>
</feature>
<dbReference type="InterPro" id="IPR036390">
    <property type="entry name" value="WH_DNA-bd_sf"/>
</dbReference>
<dbReference type="InterPro" id="IPR000524">
    <property type="entry name" value="Tscrpt_reg_HTH_GntR"/>
</dbReference>
<keyword evidence="3" id="KW-0804">Transcription</keyword>
<dbReference type="RefSeq" id="WP_090005708.1">
    <property type="nucleotide sequence ID" value="NZ_FNET01000004.1"/>
</dbReference>
<evidence type="ECO:0000313" key="5">
    <source>
        <dbReference type="EMBL" id="SDK03264.1"/>
    </source>
</evidence>
<dbReference type="AlphaFoldDB" id="A0A1G8YLC3"/>
<dbReference type="InterPro" id="IPR011711">
    <property type="entry name" value="GntR_C"/>
</dbReference>
<evidence type="ECO:0000259" key="4">
    <source>
        <dbReference type="PROSITE" id="PS50949"/>
    </source>
</evidence>
<dbReference type="GO" id="GO:0003677">
    <property type="term" value="F:DNA binding"/>
    <property type="evidence" value="ECO:0007669"/>
    <property type="project" value="UniProtKB-KW"/>
</dbReference>
<reference evidence="6" key="1">
    <citation type="submission" date="2016-10" db="EMBL/GenBank/DDBJ databases">
        <authorList>
            <person name="Varghese N."/>
            <person name="Submissions S."/>
        </authorList>
    </citation>
    <scope>NUCLEOTIDE SEQUENCE [LARGE SCALE GENOMIC DNA]</scope>
    <source>
        <strain evidence="6">DSM 44796</strain>
    </source>
</reference>
<dbReference type="SMART" id="SM00345">
    <property type="entry name" value="HTH_GNTR"/>
    <property type="match status" value="1"/>
</dbReference>
<dbReference type="CDD" id="cd07377">
    <property type="entry name" value="WHTH_GntR"/>
    <property type="match status" value="1"/>
</dbReference>
<dbReference type="PANTHER" id="PTHR43537:SF44">
    <property type="entry name" value="GNTR FAMILY REGULATORY PROTEIN"/>
    <property type="match status" value="1"/>
</dbReference>
<dbReference type="SMART" id="SM00895">
    <property type="entry name" value="FCD"/>
    <property type="match status" value="1"/>
</dbReference>
<dbReference type="Pfam" id="PF07729">
    <property type="entry name" value="FCD"/>
    <property type="match status" value="1"/>
</dbReference>
<dbReference type="PRINTS" id="PR00035">
    <property type="entry name" value="HTHGNTR"/>
</dbReference>
<dbReference type="Proteomes" id="UP000199682">
    <property type="component" value="Unassembled WGS sequence"/>
</dbReference>
<dbReference type="EMBL" id="FNET01000004">
    <property type="protein sequence ID" value="SDK03264.1"/>
    <property type="molecule type" value="Genomic_DNA"/>
</dbReference>
<dbReference type="SUPFAM" id="SSF48008">
    <property type="entry name" value="GntR ligand-binding domain-like"/>
    <property type="match status" value="1"/>
</dbReference>
<name>A0A1G8YLC3_9PSEU</name>
<dbReference type="Gene3D" id="1.10.10.10">
    <property type="entry name" value="Winged helix-like DNA-binding domain superfamily/Winged helix DNA-binding domain"/>
    <property type="match status" value="1"/>
</dbReference>
<dbReference type="InterPro" id="IPR008920">
    <property type="entry name" value="TF_FadR/GntR_C"/>
</dbReference>
<dbReference type="GO" id="GO:0003700">
    <property type="term" value="F:DNA-binding transcription factor activity"/>
    <property type="evidence" value="ECO:0007669"/>
    <property type="project" value="InterPro"/>
</dbReference>
<evidence type="ECO:0000313" key="6">
    <source>
        <dbReference type="Proteomes" id="UP000199682"/>
    </source>
</evidence>
<protein>
    <submittedName>
        <fullName evidence="5">DNA-binding transcriptional regulator, FadR family</fullName>
    </submittedName>
</protein>
<keyword evidence="2 5" id="KW-0238">DNA-binding</keyword>
<dbReference type="InterPro" id="IPR036388">
    <property type="entry name" value="WH-like_DNA-bd_sf"/>
</dbReference>
<accession>A0A1G8YLC3</accession>
<dbReference type="SUPFAM" id="SSF46785">
    <property type="entry name" value="Winged helix' DNA-binding domain"/>
    <property type="match status" value="1"/>
</dbReference>
<evidence type="ECO:0000256" key="2">
    <source>
        <dbReference type="ARBA" id="ARBA00023125"/>
    </source>
</evidence>
<proteinExistence type="predicted"/>
<organism evidence="5 6">
    <name type="scientific">Lentzea albidocapillata subsp. violacea</name>
    <dbReference type="NCBI Taxonomy" id="128104"/>
    <lineage>
        <taxon>Bacteria</taxon>
        <taxon>Bacillati</taxon>
        <taxon>Actinomycetota</taxon>
        <taxon>Actinomycetes</taxon>
        <taxon>Pseudonocardiales</taxon>
        <taxon>Pseudonocardiaceae</taxon>
        <taxon>Lentzea</taxon>
    </lineage>
</organism>
<dbReference type="PROSITE" id="PS50949">
    <property type="entry name" value="HTH_GNTR"/>
    <property type="match status" value="1"/>
</dbReference>
<evidence type="ECO:0000256" key="1">
    <source>
        <dbReference type="ARBA" id="ARBA00023015"/>
    </source>
</evidence>
<evidence type="ECO:0000256" key="3">
    <source>
        <dbReference type="ARBA" id="ARBA00023163"/>
    </source>
</evidence>
<gene>
    <name evidence="5" type="ORF">SAMN04488074_10476</name>
</gene>
<sequence length="249" mass="27263">MTRAQGKNTGLSGQLTPFPRRPARLALPVIEALADQIVSGQLPAGSQLPSELSLCEIFGVSRITVREAVKSLEEKGLVLARQGSGTTVTEEDGWTLLDPIVLAAVVRHDTELTLLDQLVDVRARLEAPMAARAARDATPADIAEVAALLALLDSQVDRQELFVETDVAFHDRIMQASGDRLSRSIVRTVHAEARKSYRYSGDPTSTECKVSNDEHRAVFEHIKNRDEAGAEQAMSQHILSAWSRRRPLP</sequence>